<dbReference type="EMBL" id="JAUSUG010000037">
    <property type="protein sequence ID" value="MDQ0257912.1"/>
    <property type="molecule type" value="Genomic_DNA"/>
</dbReference>
<evidence type="ECO:0000313" key="1">
    <source>
        <dbReference type="EMBL" id="MDQ0257912.1"/>
    </source>
</evidence>
<protein>
    <submittedName>
        <fullName evidence="1">Uncharacterized protein</fullName>
    </submittedName>
</protein>
<evidence type="ECO:0000313" key="2">
    <source>
        <dbReference type="Proteomes" id="UP001230005"/>
    </source>
</evidence>
<organism evidence="1 2">
    <name type="scientific">Evansella vedderi</name>
    <dbReference type="NCBI Taxonomy" id="38282"/>
    <lineage>
        <taxon>Bacteria</taxon>
        <taxon>Bacillati</taxon>
        <taxon>Bacillota</taxon>
        <taxon>Bacilli</taxon>
        <taxon>Bacillales</taxon>
        <taxon>Bacillaceae</taxon>
        <taxon>Evansella</taxon>
    </lineage>
</organism>
<keyword evidence="2" id="KW-1185">Reference proteome</keyword>
<name>A0ABU0A346_9BACI</name>
<reference evidence="1 2" key="1">
    <citation type="submission" date="2023-07" db="EMBL/GenBank/DDBJ databases">
        <title>Genomic Encyclopedia of Type Strains, Phase IV (KMG-IV): sequencing the most valuable type-strain genomes for metagenomic binning, comparative biology and taxonomic classification.</title>
        <authorList>
            <person name="Goeker M."/>
        </authorList>
    </citation>
    <scope>NUCLEOTIDE SEQUENCE [LARGE SCALE GENOMIC DNA]</scope>
    <source>
        <strain evidence="1 2">DSM 9768</strain>
    </source>
</reference>
<comment type="caution">
    <text evidence="1">The sequence shown here is derived from an EMBL/GenBank/DDBJ whole genome shotgun (WGS) entry which is preliminary data.</text>
</comment>
<dbReference type="RefSeq" id="WP_307332393.1">
    <property type="nucleotide sequence ID" value="NZ_JAUSUG010000037.1"/>
</dbReference>
<proteinExistence type="predicted"/>
<gene>
    <name evidence="1" type="ORF">J2S74_005375</name>
</gene>
<dbReference type="Proteomes" id="UP001230005">
    <property type="component" value="Unassembled WGS sequence"/>
</dbReference>
<sequence>MFDPTIYDNLKTVLEGHVYDLDLSNRIQVVNRNDRIDIATMSRSFCIQFRTSKQDYKYPLSEIKLDFSHSDYTQEMFHGNVEGSGCMIQINLYTNIHNIQTECTEIKTYLKELWNNQAIISQEISYSYGNEGDMNNKINLNFQRKINESHINDLESIVTYTVRSMEYLFQRSL</sequence>
<accession>A0ABU0A346</accession>